<dbReference type="SUPFAM" id="SSF101898">
    <property type="entry name" value="NHL repeat"/>
    <property type="match status" value="1"/>
</dbReference>
<dbReference type="EMBL" id="JBGBPQ010000018">
    <property type="protein sequence ID" value="KAL1507304.1"/>
    <property type="molecule type" value="Genomic_DNA"/>
</dbReference>
<evidence type="ECO:0000313" key="2">
    <source>
        <dbReference type="Proteomes" id="UP001515480"/>
    </source>
</evidence>
<organism evidence="1 2">
    <name type="scientific">Prymnesium parvum</name>
    <name type="common">Toxic golden alga</name>
    <dbReference type="NCBI Taxonomy" id="97485"/>
    <lineage>
        <taxon>Eukaryota</taxon>
        <taxon>Haptista</taxon>
        <taxon>Haptophyta</taxon>
        <taxon>Prymnesiophyceae</taxon>
        <taxon>Prymnesiales</taxon>
        <taxon>Prymnesiaceae</taxon>
        <taxon>Prymnesium</taxon>
    </lineage>
</organism>
<dbReference type="AlphaFoldDB" id="A0AB34IW17"/>
<comment type="caution">
    <text evidence="1">The sequence shown here is derived from an EMBL/GenBank/DDBJ whole genome shotgun (WGS) entry which is preliminary data.</text>
</comment>
<accession>A0AB34IW17</accession>
<gene>
    <name evidence="1" type="ORF">AB1Y20_008150</name>
</gene>
<name>A0AB34IW17_PRYPA</name>
<proteinExistence type="predicted"/>
<protein>
    <submittedName>
        <fullName evidence="1">Uncharacterized protein</fullName>
    </submittedName>
</protein>
<sequence>MARLEALLATSACLVLPALLLLLLPPARRALHRLRARPAARVRLWGPRLPGAHKWLGGALDARHTAILGVPSNAEHVIRLDLRTGDTTLLPGPKMVSRYKWLRGVRAEDGTVFCIPACADGVLRISAEGDVAIIGAGKLPKGEWMWHGGQLGRDGMIYAIPANADRVLRIDPSRNEVALIGPVLHHGVRSKWYGGITANDGSIWGMPYNAPSALKITPPASAGVAEAQIVEVGEFPLGGWKWHGGTRRGLPPRTKRSQDESKLRVVALGWSQVALLGAELEVMQGKYKWGGATTDHNGIVWAIPSDADVPLRIVPSTGEVGVVADGVIASAIGPEWKNKWQGGVLGADGDVYCIPCDAQQVLAIHTESGTVSLLGNLPAGKKKFQGGALAPDGTIWGLPESCEHILRITPPLRKRTHN</sequence>
<keyword evidence="2" id="KW-1185">Reference proteome</keyword>
<reference evidence="1 2" key="1">
    <citation type="journal article" date="2024" name="Science">
        <title>Giant polyketide synthase enzymes in the biosynthesis of giant marine polyether toxins.</title>
        <authorList>
            <person name="Fallon T.R."/>
            <person name="Shende V.V."/>
            <person name="Wierzbicki I.H."/>
            <person name="Pendleton A.L."/>
            <person name="Watervoot N.F."/>
            <person name="Auber R.P."/>
            <person name="Gonzalez D.J."/>
            <person name="Wisecaver J.H."/>
            <person name="Moore B.S."/>
        </authorList>
    </citation>
    <scope>NUCLEOTIDE SEQUENCE [LARGE SCALE GENOMIC DNA]</scope>
    <source>
        <strain evidence="1 2">12B1</strain>
    </source>
</reference>
<dbReference type="Proteomes" id="UP001515480">
    <property type="component" value="Unassembled WGS sequence"/>
</dbReference>
<evidence type="ECO:0000313" key="1">
    <source>
        <dbReference type="EMBL" id="KAL1507304.1"/>
    </source>
</evidence>